<dbReference type="AlphaFoldDB" id="A0A6J2P6Q0"/>
<evidence type="ECO:0000256" key="2">
    <source>
        <dbReference type="ARBA" id="ARBA00023180"/>
    </source>
</evidence>
<dbReference type="PANTHER" id="PTHR23412">
    <property type="entry name" value="STEREOCILIN RELATED"/>
    <property type="match status" value="1"/>
</dbReference>
<dbReference type="KEGG" id="cgob:115003827"/>
<proteinExistence type="predicted"/>
<reference evidence="4" key="1">
    <citation type="submission" date="2025-08" db="UniProtKB">
        <authorList>
            <consortium name="RefSeq"/>
        </authorList>
    </citation>
    <scope>IDENTIFICATION</scope>
</reference>
<evidence type="ECO:0000313" key="4">
    <source>
        <dbReference type="RefSeq" id="XP_029281623.1"/>
    </source>
</evidence>
<dbReference type="InterPro" id="IPR026664">
    <property type="entry name" value="Stereocilin-rel"/>
</dbReference>
<dbReference type="Proteomes" id="UP000504630">
    <property type="component" value="Chromosome 3"/>
</dbReference>
<dbReference type="InParanoid" id="A0A6J2P6Q0"/>
<name>A0A6J2P6Q0_COTGO</name>
<dbReference type="PANTHER" id="PTHR23412:SF19">
    <property type="entry name" value="STEREOCILIN 1"/>
    <property type="match status" value="1"/>
</dbReference>
<accession>A0A6J2P6Q0</accession>
<dbReference type="GO" id="GO:0007160">
    <property type="term" value="P:cell-matrix adhesion"/>
    <property type="evidence" value="ECO:0007669"/>
    <property type="project" value="TreeGrafter"/>
</dbReference>
<dbReference type="CTD" id="101886410"/>
<organism evidence="3 4">
    <name type="scientific">Cottoperca gobio</name>
    <name type="common">Frogmouth</name>
    <name type="synonym">Aphritis gobio</name>
    <dbReference type="NCBI Taxonomy" id="56716"/>
    <lineage>
        <taxon>Eukaryota</taxon>
        <taxon>Metazoa</taxon>
        <taxon>Chordata</taxon>
        <taxon>Craniata</taxon>
        <taxon>Vertebrata</taxon>
        <taxon>Euteleostomi</taxon>
        <taxon>Actinopterygii</taxon>
        <taxon>Neopterygii</taxon>
        <taxon>Teleostei</taxon>
        <taxon>Neoteleostei</taxon>
        <taxon>Acanthomorphata</taxon>
        <taxon>Eupercaria</taxon>
        <taxon>Perciformes</taxon>
        <taxon>Notothenioidei</taxon>
        <taxon>Bovichtidae</taxon>
        <taxon>Cottoperca</taxon>
    </lineage>
</organism>
<dbReference type="GO" id="GO:0009986">
    <property type="term" value="C:cell surface"/>
    <property type="evidence" value="ECO:0007669"/>
    <property type="project" value="TreeGrafter"/>
</dbReference>
<dbReference type="OrthoDB" id="8195838at2759"/>
<keyword evidence="2" id="KW-0325">Glycoprotein</keyword>
<keyword evidence="1" id="KW-0732">Signal</keyword>
<dbReference type="RefSeq" id="XP_029281623.1">
    <property type="nucleotide sequence ID" value="XM_029425763.1"/>
</dbReference>
<evidence type="ECO:0000313" key="3">
    <source>
        <dbReference type="Proteomes" id="UP000504630"/>
    </source>
</evidence>
<gene>
    <name evidence="4" type="primary">strc1</name>
</gene>
<evidence type="ECO:0000256" key="1">
    <source>
        <dbReference type="ARBA" id="ARBA00022729"/>
    </source>
</evidence>
<protein>
    <submittedName>
        <fullName evidence="4">Stereocilin</fullName>
    </submittedName>
</protein>
<dbReference type="GeneID" id="115003827"/>
<keyword evidence="3" id="KW-1185">Reference proteome</keyword>
<sequence length="663" mass="73786">MSSSSTLNAPGQLQKLGSLIVGMKTETLLTLTSDRLLSSLPAMAQQTPDLSPPQANAIATKLWGFPEVVGWQDDVEPLLYCTPLLSVLPRTRLLVNNITIASTKPWNTQQAKAIFKEVLDNKPNLGAQDFLSLGTVGQGVSCKVLQERFRADSSPSSVRRILAFLRQQPRLLHTSLKKCVIEELYQFEFFSELLTDLGTEIALSMPVSTIKKFPTDMMVTLRKMIVWDPHHFLLLSRTKQELLVDKIVQTMGMYTGVFTEEEFHSMGIMAPFVVDEVFIQLDRSFFIDNLDLLRGLCYSSSKMDIVARILQEPAAFGPVKNWNQTTLSEVDRFLFFLPDKQLQEISLALMTVGRIEKLFMSQRRWEHGDVGIHCSDENERKRSFEKQQFVLQFFLGFLKIDPASPTPLVPTCEILHTTAPSAWTSNSLTSMSSAAFSNCLELMGHDPFLASYQSRQVLNKVKQMYGPVSSFSQSLISQLGGLAIELTLDELSSLRLTERRSMAALGAVSAWSNRQLSALFTTVLNSTKQSPSQLDSSTFVAMGYIVCGAKTTEMNYFNAVELSKAVLWLGQLKLSCSEEQLLALVRLLSHSLAFGPISSWGTDVFIEIGVLAAGLPDMSMSALVKEQIEGITPAAVTLIPPDNLLWCFTRDRSACSPMSRLQQ</sequence>